<dbReference type="AlphaFoldDB" id="A0A432AVG5"/>
<feature type="binding site" evidence="8">
    <location>
        <position position="146"/>
    </location>
    <ligand>
        <name>[4Fe-4S] cluster</name>
        <dbReference type="ChEBI" id="CHEBI:49883"/>
        <label>2</label>
        <note>4Fe-4S-S-AdoMet</note>
    </ligand>
</feature>
<dbReference type="InterPro" id="IPR023404">
    <property type="entry name" value="rSAM_horseshoe"/>
</dbReference>
<dbReference type="InterPro" id="IPR006638">
    <property type="entry name" value="Elp3/MiaA/NifB-like_rSAM"/>
</dbReference>
<feature type="domain" description="Radical SAM core" evidence="10">
    <location>
        <begin position="132"/>
        <end position="361"/>
    </location>
</feature>
<reference evidence="13 14" key="1">
    <citation type="submission" date="2018-12" db="EMBL/GenBank/DDBJ databases">
        <authorList>
            <person name="Lunina O.N."/>
            <person name="Grouzdev D.S."/>
            <person name="Gorlenko V.M."/>
            <person name="Savvichev A.S."/>
        </authorList>
    </citation>
    <scope>NUCLEOTIDE SEQUENCE [LARGE SCALE GENOMIC DNA]</scope>
    <source>
        <strain evidence="13 14">BrKhr-17</strain>
    </source>
</reference>
<evidence type="ECO:0000313" key="13">
    <source>
        <dbReference type="EMBL" id="RTY38921.1"/>
    </source>
</evidence>
<evidence type="ECO:0000313" key="15">
    <source>
        <dbReference type="Proteomes" id="UP000327458"/>
    </source>
</evidence>
<dbReference type="GO" id="GO:0046872">
    <property type="term" value="F:metal ion binding"/>
    <property type="evidence" value="ECO:0007669"/>
    <property type="project" value="UniProtKB-KW"/>
</dbReference>
<keyword evidence="4 8" id="KW-0949">S-adenosyl-L-methionine</keyword>
<dbReference type="GO" id="GO:0006400">
    <property type="term" value="P:tRNA modification"/>
    <property type="evidence" value="ECO:0007669"/>
    <property type="project" value="InterPro"/>
</dbReference>
<dbReference type="EMBL" id="VMRG01000001">
    <property type="protein sequence ID" value="KAA6232880.1"/>
    <property type="molecule type" value="Genomic_DNA"/>
</dbReference>
<dbReference type="Proteomes" id="UP000489351">
    <property type="component" value="Unassembled WGS sequence"/>
</dbReference>
<dbReference type="InterPro" id="IPR002792">
    <property type="entry name" value="TRAM_dom"/>
</dbReference>
<dbReference type="Pfam" id="PF00919">
    <property type="entry name" value="UPF0004"/>
    <property type="match status" value="1"/>
</dbReference>
<dbReference type="Proteomes" id="UP000327458">
    <property type="component" value="Unassembled WGS sequence"/>
</dbReference>
<keyword evidence="13" id="KW-0689">Ribosomal protein</keyword>
<dbReference type="InterPro" id="IPR038135">
    <property type="entry name" value="Methylthiotransferase_N_sf"/>
</dbReference>
<dbReference type="RefSeq" id="WP_126342237.1">
    <property type="nucleotide sequence ID" value="NZ_RXYJ01000005.1"/>
</dbReference>
<dbReference type="PROSITE" id="PS51449">
    <property type="entry name" value="MTTASE_N"/>
    <property type="match status" value="1"/>
</dbReference>
<dbReference type="SMART" id="SM00729">
    <property type="entry name" value="Elp3"/>
    <property type="match status" value="1"/>
</dbReference>
<proteinExistence type="inferred from homology"/>
<evidence type="ECO:0000256" key="6">
    <source>
        <dbReference type="ARBA" id="ARBA00023004"/>
    </source>
</evidence>
<dbReference type="Proteomes" id="UP000279908">
    <property type="component" value="Unassembled WGS sequence"/>
</dbReference>
<keyword evidence="7 8" id="KW-0411">Iron-sulfur</keyword>
<dbReference type="InterPro" id="IPR007197">
    <property type="entry name" value="rSAM"/>
</dbReference>
<keyword evidence="2 8" id="KW-0963">Cytoplasm</keyword>
<evidence type="ECO:0000259" key="10">
    <source>
        <dbReference type="PROSITE" id="PS51918"/>
    </source>
</evidence>
<evidence type="ECO:0000256" key="7">
    <source>
        <dbReference type="ARBA" id="ARBA00023014"/>
    </source>
</evidence>
<protein>
    <recommendedName>
        <fullName evidence="8">Ribosomal protein uS12 methylthiotransferase RimO</fullName>
        <shortName evidence="8">uS12 MTTase</shortName>
        <shortName evidence="8">uS12 methylthiotransferase</shortName>
        <ecNumber evidence="8">2.8.4.4</ecNumber>
    </recommendedName>
    <alternativeName>
        <fullName evidence="8">Ribosomal protein uS12 (aspartate-C(3))-methylthiotransferase</fullName>
    </alternativeName>
    <alternativeName>
        <fullName evidence="8">Ribosome maturation factor RimO</fullName>
    </alternativeName>
</protein>
<dbReference type="Pfam" id="PF04055">
    <property type="entry name" value="Radical_SAM"/>
    <property type="match status" value="1"/>
</dbReference>
<dbReference type="GO" id="GO:0005840">
    <property type="term" value="C:ribosome"/>
    <property type="evidence" value="ECO:0007669"/>
    <property type="project" value="UniProtKB-KW"/>
</dbReference>
<dbReference type="EC" id="2.8.4.4" evidence="8"/>
<dbReference type="InterPro" id="IPR020612">
    <property type="entry name" value="Methylthiotransferase_CS"/>
</dbReference>
<dbReference type="GO" id="GO:0103039">
    <property type="term" value="F:protein methylthiotransferase activity"/>
    <property type="evidence" value="ECO:0007669"/>
    <property type="project" value="UniProtKB-EC"/>
</dbReference>
<dbReference type="Pfam" id="PF18693">
    <property type="entry name" value="TRAM_2"/>
    <property type="match status" value="1"/>
</dbReference>
<keyword evidence="3 8" id="KW-0808">Transferase</keyword>
<dbReference type="CDD" id="cd01335">
    <property type="entry name" value="Radical_SAM"/>
    <property type="match status" value="1"/>
</dbReference>
<comment type="cofactor">
    <cofactor evidence="8">
        <name>[4Fe-4S] cluster</name>
        <dbReference type="ChEBI" id="CHEBI:49883"/>
    </cofactor>
    <text evidence="8">Binds 2 [4Fe-4S] clusters. One cluster is coordinated with 3 cysteines and an exchangeable S-adenosyl-L-methionine.</text>
</comment>
<dbReference type="Gene3D" id="3.80.30.20">
    <property type="entry name" value="tm_1862 like domain"/>
    <property type="match status" value="1"/>
</dbReference>
<dbReference type="GO" id="GO:0051539">
    <property type="term" value="F:4 iron, 4 sulfur cluster binding"/>
    <property type="evidence" value="ECO:0007669"/>
    <property type="project" value="UniProtKB-UniRule"/>
</dbReference>
<dbReference type="PANTHER" id="PTHR43837">
    <property type="entry name" value="RIBOSOMAL PROTEIN S12 METHYLTHIOTRANSFERASE RIMO"/>
    <property type="match status" value="1"/>
</dbReference>
<comment type="subcellular location">
    <subcellularLocation>
        <location evidence="8">Cytoplasm</location>
    </subcellularLocation>
</comment>
<evidence type="ECO:0000256" key="2">
    <source>
        <dbReference type="ARBA" id="ARBA00022490"/>
    </source>
</evidence>
<dbReference type="SFLD" id="SFLDF00274">
    <property type="entry name" value="ribosomal_protein_S12_methylth"/>
    <property type="match status" value="1"/>
</dbReference>
<dbReference type="PANTHER" id="PTHR43837:SF1">
    <property type="entry name" value="RIBOSOMAL PROTEIN US12 METHYLTHIOTRANSFERASE RIMO"/>
    <property type="match status" value="1"/>
</dbReference>
<evidence type="ECO:0000256" key="1">
    <source>
        <dbReference type="ARBA" id="ARBA00022485"/>
    </source>
</evidence>
<reference evidence="11 15" key="2">
    <citation type="submission" date="2019-07" db="EMBL/GenBank/DDBJ databases">
        <title>Draft genome Sequence of Chlorobium phaeovibrioides sp. strain PhvTcv-s14, from the Phylum Chlorobi.</title>
        <authorList>
            <person name="Babenko V."/>
            <person name="Boldyreva D."/>
            <person name="Kanygina A."/>
            <person name="Selezneva O."/>
            <person name="Akopiyan T."/>
            <person name="Lunina O."/>
        </authorList>
    </citation>
    <scope>NUCLEOTIDE SEQUENCE [LARGE SCALE GENOMIC DNA]</scope>
    <source>
        <strain evidence="11 15">GrTcv12</strain>
    </source>
</reference>
<comment type="similarity">
    <text evidence="8">Belongs to the methylthiotransferase family. RimO subfamily.</text>
</comment>
<keyword evidence="6 8" id="KW-0408">Iron</keyword>
<dbReference type="HAMAP" id="MF_01865">
    <property type="entry name" value="MTTase_RimO"/>
    <property type="match status" value="1"/>
</dbReference>
<evidence type="ECO:0000259" key="9">
    <source>
        <dbReference type="PROSITE" id="PS51449"/>
    </source>
</evidence>
<evidence type="ECO:0000313" key="14">
    <source>
        <dbReference type="Proteomes" id="UP000279908"/>
    </source>
</evidence>
<reference evidence="12 16" key="3">
    <citation type="submission" date="2019-11" db="EMBL/GenBank/DDBJ databases">
        <title>Green- and brown-colored morphotypes of Chlorobia in the stratified aquatic ecosystems of Kandalaksha Gulf (White Sea): A model for study of the accessory genome evolution.</title>
        <authorList>
            <person name="Grouzdev D.S."/>
        </authorList>
    </citation>
    <scope>NUCLEOTIDE SEQUENCE [LARGE SCALE GENOMIC DNA]</scope>
    <source>
        <strain evidence="12 16">ZM</strain>
    </source>
</reference>
<feature type="binding site" evidence="8">
    <location>
        <position position="15"/>
    </location>
    <ligand>
        <name>[4Fe-4S] cluster</name>
        <dbReference type="ChEBI" id="CHEBI:49883"/>
        <label>1</label>
    </ligand>
</feature>
<dbReference type="EMBL" id="RXYK01000004">
    <property type="protein sequence ID" value="RTY38921.1"/>
    <property type="molecule type" value="Genomic_DNA"/>
</dbReference>
<dbReference type="PROSITE" id="PS01278">
    <property type="entry name" value="MTTASE_RADICAL"/>
    <property type="match status" value="1"/>
</dbReference>
<gene>
    <name evidence="8 13" type="primary">rimO</name>
    <name evidence="13" type="ORF">EKD02_04405</name>
    <name evidence="11" type="ORF">FP507_07325</name>
    <name evidence="12" type="ORF">GJ685_05840</name>
</gene>
<dbReference type="Gene3D" id="3.40.50.12160">
    <property type="entry name" value="Methylthiotransferase, N-terminal domain"/>
    <property type="match status" value="1"/>
</dbReference>
<keyword evidence="1 8" id="KW-0004">4Fe-4S</keyword>
<comment type="function">
    <text evidence="8">Catalyzes the methylthiolation of an aspartic acid residue of ribosomal protein uS12.</text>
</comment>
<feature type="binding site" evidence="8">
    <location>
        <position position="150"/>
    </location>
    <ligand>
        <name>[4Fe-4S] cluster</name>
        <dbReference type="ChEBI" id="CHEBI:49883"/>
        <label>2</label>
        <note>4Fe-4S-S-AdoMet</note>
    </ligand>
</feature>
<dbReference type="InterPro" id="IPR013848">
    <property type="entry name" value="Methylthiotransferase_N"/>
</dbReference>
<keyword evidence="13" id="KW-0687">Ribonucleoprotein</keyword>
<dbReference type="NCBIfam" id="TIGR01125">
    <property type="entry name" value="30S ribosomal protein S12 methylthiotransferase RimO"/>
    <property type="match status" value="1"/>
</dbReference>
<feature type="binding site" evidence="8">
    <location>
        <position position="153"/>
    </location>
    <ligand>
        <name>[4Fe-4S] cluster</name>
        <dbReference type="ChEBI" id="CHEBI:49883"/>
        <label>2</label>
        <note>4Fe-4S-S-AdoMet</note>
    </ligand>
</feature>
<evidence type="ECO:0000313" key="11">
    <source>
        <dbReference type="EMBL" id="KAA6232880.1"/>
    </source>
</evidence>
<name>A0A432AVG5_CHLPH</name>
<feature type="binding site" evidence="8">
    <location>
        <position position="51"/>
    </location>
    <ligand>
        <name>[4Fe-4S] cluster</name>
        <dbReference type="ChEBI" id="CHEBI:49883"/>
        <label>1</label>
    </ligand>
</feature>
<dbReference type="InterPro" id="IPR058240">
    <property type="entry name" value="rSAM_sf"/>
</dbReference>
<keyword evidence="5 8" id="KW-0479">Metal-binding</keyword>
<accession>A0A432AVG5</accession>
<comment type="caution">
    <text evidence="13">The sequence shown here is derived from an EMBL/GenBank/DDBJ whole genome shotgun (WGS) entry which is preliminary data.</text>
</comment>
<evidence type="ECO:0000256" key="3">
    <source>
        <dbReference type="ARBA" id="ARBA00022679"/>
    </source>
</evidence>
<dbReference type="SUPFAM" id="SSF102114">
    <property type="entry name" value="Radical SAM enzymes"/>
    <property type="match status" value="1"/>
</dbReference>
<dbReference type="GO" id="GO:0035599">
    <property type="term" value="F:aspartic acid methylthiotransferase activity"/>
    <property type="evidence" value="ECO:0007669"/>
    <property type="project" value="TreeGrafter"/>
</dbReference>
<dbReference type="PROSITE" id="PS51918">
    <property type="entry name" value="RADICAL_SAM"/>
    <property type="match status" value="1"/>
</dbReference>
<keyword evidence="16" id="KW-1185">Reference proteome</keyword>
<sequence>MTEQSNRVFLLSLGCSKNTVDSERLMAQAEAAGVVFTESASDAETIIINTCGFIADAKEESINETLAAITEKESGRVRKIFVMGCLPELYRSELQTELPEVDGFFGTRELPAILTAIGARYRSELHLHRSLTAPGHTSFLKISEGCSRSCSFCSIPRIRGPYISQPLDQLLREARLLQEKGVQELNIIAQDITLYGVDLYGRQMLNDLLLRLSDMAFHWIRLLYAYPLNFPLEVIETMSQRGNICNYLDLPLQHCNDRILRSMNRGITKEGELALIEAIRQKNPDIRLRTTMIAGYPGETRQEFEELLEFAATVRFDRLGCFSYCHEEFSPAFALEDSVPEEEKQSRTAELMELQEGISEEKNKRLEGREIAVCIDRIEENTAWGRTEWDAPEVDNECSLEGAGHTIAPGSFCLARIDGSSPYELFGTVLKVLE</sequence>
<comment type="catalytic activity">
    <reaction evidence="8">
        <text>L-aspartate(89)-[ribosomal protein uS12]-hydrogen + (sulfur carrier)-SH + AH2 + 2 S-adenosyl-L-methionine = 3-methylsulfanyl-L-aspartate(89)-[ribosomal protein uS12]-hydrogen + (sulfur carrier)-H + 5'-deoxyadenosine + L-methionine + A + S-adenosyl-L-homocysteine + 2 H(+)</text>
        <dbReference type="Rhea" id="RHEA:37087"/>
        <dbReference type="Rhea" id="RHEA-COMP:10460"/>
        <dbReference type="Rhea" id="RHEA-COMP:10461"/>
        <dbReference type="Rhea" id="RHEA-COMP:14737"/>
        <dbReference type="Rhea" id="RHEA-COMP:14739"/>
        <dbReference type="ChEBI" id="CHEBI:13193"/>
        <dbReference type="ChEBI" id="CHEBI:15378"/>
        <dbReference type="ChEBI" id="CHEBI:17319"/>
        <dbReference type="ChEBI" id="CHEBI:17499"/>
        <dbReference type="ChEBI" id="CHEBI:29917"/>
        <dbReference type="ChEBI" id="CHEBI:29961"/>
        <dbReference type="ChEBI" id="CHEBI:57844"/>
        <dbReference type="ChEBI" id="CHEBI:57856"/>
        <dbReference type="ChEBI" id="CHEBI:59789"/>
        <dbReference type="ChEBI" id="CHEBI:64428"/>
        <dbReference type="ChEBI" id="CHEBI:73599"/>
        <dbReference type="EC" id="2.8.4.4"/>
    </reaction>
</comment>
<dbReference type="GO" id="GO:0005829">
    <property type="term" value="C:cytosol"/>
    <property type="evidence" value="ECO:0007669"/>
    <property type="project" value="TreeGrafter"/>
</dbReference>
<dbReference type="SFLD" id="SFLDG01082">
    <property type="entry name" value="B12-binding_domain_containing"/>
    <property type="match status" value="1"/>
</dbReference>
<dbReference type="InterPro" id="IPR012340">
    <property type="entry name" value="NA-bd_OB-fold"/>
</dbReference>
<evidence type="ECO:0000256" key="8">
    <source>
        <dbReference type="HAMAP-Rule" id="MF_01865"/>
    </source>
</evidence>
<dbReference type="FunFam" id="3.80.30.20:FF:000001">
    <property type="entry name" value="tRNA-2-methylthio-N(6)-dimethylallyladenosine synthase 2"/>
    <property type="match status" value="1"/>
</dbReference>
<dbReference type="Gene3D" id="2.40.50.140">
    <property type="entry name" value="Nucleic acid-binding proteins"/>
    <property type="match status" value="1"/>
</dbReference>
<evidence type="ECO:0000313" key="12">
    <source>
        <dbReference type="EMBL" id="MWV54586.1"/>
    </source>
</evidence>
<evidence type="ECO:0000256" key="5">
    <source>
        <dbReference type="ARBA" id="ARBA00022723"/>
    </source>
</evidence>
<organism evidence="13 14">
    <name type="scientific">Chlorobium phaeovibrioides</name>
    <dbReference type="NCBI Taxonomy" id="1094"/>
    <lineage>
        <taxon>Bacteria</taxon>
        <taxon>Pseudomonadati</taxon>
        <taxon>Chlorobiota</taxon>
        <taxon>Chlorobiia</taxon>
        <taxon>Chlorobiales</taxon>
        <taxon>Chlorobiaceae</taxon>
        <taxon>Chlorobium/Pelodictyon group</taxon>
        <taxon>Chlorobium</taxon>
    </lineage>
</organism>
<feature type="binding site" evidence="8">
    <location>
        <position position="85"/>
    </location>
    <ligand>
        <name>[4Fe-4S] cluster</name>
        <dbReference type="ChEBI" id="CHEBI:49883"/>
        <label>1</label>
    </ligand>
</feature>
<evidence type="ECO:0000313" key="16">
    <source>
        <dbReference type="Proteomes" id="UP000489351"/>
    </source>
</evidence>
<dbReference type="InterPro" id="IPR005839">
    <property type="entry name" value="Methylthiotransferase"/>
</dbReference>
<dbReference type="SFLD" id="SFLDG01061">
    <property type="entry name" value="methylthiotransferase"/>
    <property type="match status" value="1"/>
</dbReference>
<feature type="domain" description="MTTase N-terminal" evidence="9">
    <location>
        <begin position="6"/>
        <end position="122"/>
    </location>
</feature>
<dbReference type="InterPro" id="IPR005840">
    <property type="entry name" value="Ribosomal_uS12_MeSTrfase_RimO"/>
</dbReference>
<dbReference type="SFLD" id="SFLDS00029">
    <property type="entry name" value="Radical_SAM"/>
    <property type="match status" value="1"/>
</dbReference>
<dbReference type="EMBL" id="WUBZ01000015">
    <property type="protein sequence ID" value="MWV54586.1"/>
    <property type="molecule type" value="Genomic_DNA"/>
</dbReference>
<dbReference type="NCBIfam" id="TIGR00089">
    <property type="entry name" value="MiaB/RimO family radical SAM methylthiotransferase"/>
    <property type="match status" value="1"/>
</dbReference>
<evidence type="ECO:0000256" key="4">
    <source>
        <dbReference type="ARBA" id="ARBA00022691"/>
    </source>
</evidence>